<sequence>MKRILLCALAALLTLTFAATAFAATKLKFSHASPRTSTWHGGAEKFAEIIKEKTNGKFEIAIYPSDELSGGNQVAGIELVQTGVTDIHLHDALVWSAIAKEAIVPCFPWLLPTYADVDKYMQGPGGAALKQSLNKAGVVALAIGENGYRQVVNNRNPIRKPEDMKGLKMRVPGSSVHVTLLKYIGADPLTMNQSEVYTSLQQGTIDACENTLDLLVTQNTLEVTKFISFWNYSYDPLFLVVSQELWGSLSADEQKIFQAAADEAMAYQIKITREKEALLRKRMPEFKVAVVESLTPDEVAAFKKAVAKIYDDNEKQFGALFKEFGYSAK</sequence>
<feature type="chain" id="PRO_5012713404" evidence="2">
    <location>
        <begin position="24"/>
        <end position="329"/>
    </location>
</feature>
<dbReference type="PANTHER" id="PTHR33376:SF5">
    <property type="entry name" value="EXTRACYTOPLASMIC SOLUTE RECEPTOR PROTEIN"/>
    <property type="match status" value="1"/>
</dbReference>
<dbReference type="PIRSF" id="PIRSF006470">
    <property type="entry name" value="DctB"/>
    <property type="match status" value="1"/>
</dbReference>
<dbReference type="GO" id="GO:0055085">
    <property type="term" value="P:transmembrane transport"/>
    <property type="evidence" value="ECO:0007669"/>
    <property type="project" value="InterPro"/>
</dbReference>
<organism evidence="3">
    <name type="scientific">uncultured delta proteobacterium</name>
    <dbReference type="NCBI Taxonomy" id="34034"/>
    <lineage>
        <taxon>Bacteria</taxon>
        <taxon>Deltaproteobacteria</taxon>
        <taxon>environmental samples</taxon>
    </lineage>
</organism>
<evidence type="ECO:0000313" key="3">
    <source>
        <dbReference type="EMBL" id="SBW06104.1"/>
    </source>
</evidence>
<dbReference type="Gene3D" id="3.40.190.170">
    <property type="entry name" value="Bacterial extracellular solute-binding protein, family 7"/>
    <property type="match status" value="1"/>
</dbReference>
<evidence type="ECO:0000256" key="1">
    <source>
        <dbReference type="ARBA" id="ARBA00022729"/>
    </source>
</evidence>
<dbReference type="GO" id="GO:0030288">
    <property type="term" value="C:outer membrane-bounded periplasmic space"/>
    <property type="evidence" value="ECO:0007669"/>
    <property type="project" value="InterPro"/>
</dbReference>
<dbReference type="InterPro" id="IPR018389">
    <property type="entry name" value="DctP_fam"/>
</dbReference>
<proteinExistence type="predicted"/>
<name>A0A212K2Z8_9DELT</name>
<dbReference type="EMBL" id="FLUQ01000002">
    <property type="protein sequence ID" value="SBW06104.1"/>
    <property type="molecule type" value="Genomic_DNA"/>
</dbReference>
<dbReference type="NCBIfam" id="TIGR00787">
    <property type="entry name" value="dctP"/>
    <property type="match status" value="1"/>
</dbReference>
<keyword evidence="1 2" id="KW-0732">Signal</keyword>
<dbReference type="PANTHER" id="PTHR33376">
    <property type="match status" value="1"/>
</dbReference>
<dbReference type="AlphaFoldDB" id="A0A212K2Z8"/>
<protein>
    <submittedName>
        <fullName evidence="3">Putative sialic acid-binding periplasmic protein SiaP</fullName>
    </submittedName>
</protein>
<feature type="signal peptide" evidence="2">
    <location>
        <begin position="1"/>
        <end position="23"/>
    </location>
</feature>
<dbReference type="InterPro" id="IPR038404">
    <property type="entry name" value="TRAP_DctP_sf"/>
</dbReference>
<dbReference type="Pfam" id="PF03480">
    <property type="entry name" value="DctP"/>
    <property type="match status" value="1"/>
</dbReference>
<gene>
    <name evidence="3" type="ORF">KL86DPRO_20604</name>
</gene>
<accession>A0A212K2Z8</accession>
<dbReference type="SUPFAM" id="SSF53850">
    <property type="entry name" value="Periplasmic binding protein-like II"/>
    <property type="match status" value="1"/>
</dbReference>
<dbReference type="InterPro" id="IPR004682">
    <property type="entry name" value="TRAP_DctP"/>
</dbReference>
<dbReference type="NCBIfam" id="NF037995">
    <property type="entry name" value="TRAP_S1"/>
    <property type="match status" value="1"/>
</dbReference>
<reference evidence="3" key="1">
    <citation type="submission" date="2016-04" db="EMBL/GenBank/DDBJ databases">
        <authorList>
            <person name="Evans L.H."/>
            <person name="Alamgir A."/>
            <person name="Owens N."/>
            <person name="Weber N.D."/>
            <person name="Virtaneva K."/>
            <person name="Barbian K."/>
            <person name="Babar A."/>
            <person name="Rosenke K."/>
        </authorList>
    </citation>
    <scope>NUCLEOTIDE SEQUENCE</scope>
    <source>
        <strain evidence="3">86</strain>
    </source>
</reference>
<evidence type="ECO:0000256" key="2">
    <source>
        <dbReference type="SAM" id="SignalP"/>
    </source>
</evidence>